<evidence type="ECO:0000313" key="2">
    <source>
        <dbReference type="EMBL" id="GLK14101.1"/>
    </source>
</evidence>
<reference evidence="2" key="2">
    <citation type="submission" date="2023-01" db="EMBL/GenBank/DDBJ databases">
        <authorList>
            <person name="Sun Q."/>
            <person name="Evtushenko L."/>
        </authorList>
    </citation>
    <scope>NUCLEOTIDE SEQUENCE</scope>
    <source>
        <strain evidence="2">VKM Ac-2007</strain>
    </source>
</reference>
<name>A0A9W6I8L5_9ACTN</name>
<sequence length="113" mass="12152">MYGSEYEFSGTLIAAQRAFWAADARVQEVTDALPSSVAVPAGEAEVTEEQRAELAGVREARLQALEALDRREWWANGGRPVRRPTGAAEGGQGLTGRAPPWWRGAFSPPGRSG</sequence>
<evidence type="ECO:0000256" key="1">
    <source>
        <dbReference type="SAM" id="MobiDB-lite"/>
    </source>
</evidence>
<protein>
    <submittedName>
        <fullName evidence="2">Uncharacterized protein</fullName>
    </submittedName>
</protein>
<dbReference type="RefSeq" id="WP_271222352.1">
    <property type="nucleotide sequence ID" value="NZ_BAAAVD010000007.1"/>
</dbReference>
<accession>A0A9W6I8L5</accession>
<evidence type="ECO:0000313" key="3">
    <source>
        <dbReference type="Proteomes" id="UP001143474"/>
    </source>
</evidence>
<organism evidence="2 3">
    <name type="scientific">Streptosporangium carneum</name>
    <dbReference type="NCBI Taxonomy" id="47481"/>
    <lineage>
        <taxon>Bacteria</taxon>
        <taxon>Bacillati</taxon>
        <taxon>Actinomycetota</taxon>
        <taxon>Actinomycetes</taxon>
        <taxon>Streptosporangiales</taxon>
        <taxon>Streptosporangiaceae</taxon>
        <taxon>Streptosporangium</taxon>
    </lineage>
</organism>
<keyword evidence="3" id="KW-1185">Reference proteome</keyword>
<feature type="region of interest" description="Disordered" evidence="1">
    <location>
        <begin position="76"/>
        <end position="113"/>
    </location>
</feature>
<reference evidence="2" key="1">
    <citation type="journal article" date="2014" name="Int. J. Syst. Evol. Microbiol.">
        <title>Complete genome sequence of Corynebacterium casei LMG S-19264T (=DSM 44701T), isolated from a smear-ripened cheese.</title>
        <authorList>
            <consortium name="US DOE Joint Genome Institute (JGI-PGF)"/>
            <person name="Walter F."/>
            <person name="Albersmeier A."/>
            <person name="Kalinowski J."/>
            <person name="Ruckert C."/>
        </authorList>
    </citation>
    <scope>NUCLEOTIDE SEQUENCE</scope>
    <source>
        <strain evidence="2">VKM Ac-2007</strain>
    </source>
</reference>
<comment type="caution">
    <text evidence="2">The sequence shown here is derived from an EMBL/GenBank/DDBJ whole genome shotgun (WGS) entry which is preliminary data.</text>
</comment>
<dbReference type="Proteomes" id="UP001143474">
    <property type="component" value="Unassembled WGS sequence"/>
</dbReference>
<gene>
    <name evidence="2" type="ORF">GCM10017600_75130</name>
</gene>
<proteinExistence type="predicted"/>
<dbReference type="EMBL" id="BSEV01000028">
    <property type="protein sequence ID" value="GLK14101.1"/>
    <property type="molecule type" value="Genomic_DNA"/>
</dbReference>
<dbReference type="AlphaFoldDB" id="A0A9W6I8L5"/>